<dbReference type="SMART" id="SM01130">
    <property type="entry name" value="DHDPS"/>
    <property type="match status" value="1"/>
</dbReference>
<reference evidence="5 6" key="1">
    <citation type="submission" date="2015-12" db="EMBL/GenBank/DDBJ databases">
        <title>A stable core within a dynamic pangenome in Sulfolobus acidocaldarius.</title>
        <authorList>
            <person name="Anderson R."/>
            <person name="Kouris A."/>
            <person name="Seward C."/>
            <person name="Campbell K."/>
            <person name="Whitaker R."/>
        </authorList>
    </citation>
    <scope>NUCLEOTIDE SEQUENCE [LARGE SCALE GENOMIC DNA]</scope>
    <source>
        <strain evidence="3 6">GG12-C01-09</strain>
        <strain evidence="4 5">NG05B_CO5_07</strain>
    </source>
</reference>
<dbReference type="EMBL" id="CP013695">
    <property type="protein sequence ID" value="ALU32180.1"/>
    <property type="molecule type" value="Genomic_DNA"/>
</dbReference>
<dbReference type="InterPro" id="IPR002220">
    <property type="entry name" value="DapA-like"/>
</dbReference>
<dbReference type="OrthoDB" id="33636at2157"/>
<evidence type="ECO:0000313" key="3">
    <source>
        <dbReference type="EMBL" id="ALU29451.1"/>
    </source>
</evidence>
<gene>
    <name evidence="3" type="ORF">ATY89_05475</name>
    <name evidence="4" type="ORF">ATZ20_08495</name>
</gene>
<dbReference type="PRINTS" id="PR00146">
    <property type="entry name" value="DHPICSNTHASE"/>
</dbReference>
<dbReference type="GO" id="GO:0008675">
    <property type="term" value="F:2-dehydro-3-deoxy-phosphogluconate aldolase activity"/>
    <property type="evidence" value="ECO:0007669"/>
    <property type="project" value="UniProtKB-ARBA"/>
</dbReference>
<accession>A0A0U3FGJ3</accession>
<dbReference type="AlphaFoldDB" id="A0A0U3FGJ3"/>
<dbReference type="SUPFAM" id="SSF51569">
    <property type="entry name" value="Aldolase"/>
    <property type="match status" value="1"/>
</dbReference>
<dbReference type="Proteomes" id="UP000060043">
    <property type="component" value="Chromosome"/>
</dbReference>
<sequence length="285" mass="31785">MEGVVPAIVTPFKENEDIDFESLNLFLNFLERNGVKWIFALGSTGEFNMLSLSEKQEFIRKLREITKLKIVINVSENSLKNTLSLGKLAFDVGMEGIALIPPIYHKPSESGLISYFEEMSKLDLPLYVYAYPDKVPITYETISKLVKQDIIDGIKLTTDNLPLFKKYLGLKEIKNDLKILIGSDTLFVYSLIEGGNGCISAVANVAPELMMRAYQGVREGKLNESLEIQGMISKISDAIMSGDFPSGVKVALRYRGVSVGSVRRPLKESIEVNARIYSVLKELGM</sequence>
<dbReference type="InterPro" id="IPR013785">
    <property type="entry name" value="Aldolase_TIM"/>
</dbReference>
<dbReference type="GeneID" id="14550691"/>
<dbReference type="STRING" id="1435377.SUSAZ_00815"/>
<feature type="binding site" evidence="2">
    <location>
        <position position="44"/>
    </location>
    <ligand>
        <name>pyruvate</name>
        <dbReference type="ChEBI" id="CHEBI:15361"/>
    </ligand>
</feature>
<dbReference type="OMA" id="YWNAISA"/>
<dbReference type="GO" id="GO:0005829">
    <property type="term" value="C:cytosol"/>
    <property type="evidence" value="ECO:0007669"/>
    <property type="project" value="TreeGrafter"/>
</dbReference>
<dbReference type="Gene3D" id="3.20.20.70">
    <property type="entry name" value="Aldolase class I"/>
    <property type="match status" value="1"/>
</dbReference>
<protein>
    <submittedName>
        <fullName evidence="3">Dihydrodipicolinate synthase family protein</fullName>
    </submittedName>
</protein>
<dbReference type="GO" id="GO:0019262">
    <property type="term" value="P:N-acetylneuraminate catabolic process"/>
    <property type="evidence" value="ECO:0007669"/>
    <property type="project" value="TreeGrafter"/>
</dbReference>
<feature type="active site" description="Proton donor/acceptor" evidence="1">
    <location>
        <position position="129"/>
    </location>
</feature>
<dbReference type="Pfam" id="PF00701">
    <property type="entry name" value="DHDPS"/>
    <property type="match status" value="1"/>
</dbReference>
<feature type="binding site" evidence="2">
    <location>
        <position position="199"/>
    </location>
    <ligand>
        <name>pyruvate</name>
        <dbReference type="ChEBI" id="CHEBI:15361"/>
    </ligand>
</feature>
<name>A0A0U3FGJ3_9CREN</name>
<organism evidence="3 6">
    <name type="scientific">Sulfolobus acidocaldarius</name>
    <dbReference type="NCBI Taxonomy" id="2285"/>
    <lineage>
        <taxon>Archaea</taxon>
        <taxon>Thermoproteota</taxon>
        <taxon>Thermoprotei</taxon>
        <taxon>Sulfolobales</taxon>
        <taxon>Sulfolobaceae</taxon>
        <taxon>Sulfolobus</taxon>
    </lineage>
</organism>
<dbReference type="Proteomes" id="UP000065473">
    <property type="component" value="Chromosome"/>
</dbReference>
<dbReference type="RefSeq" id="WP_011277084.1">
    <property type="nucleotide sequence ID" value="NZ_BHWZ01000001.1"/>
</dbReference>
<evidence type="ECO:0000313" key="5">
    <source>
        <dbReference type="Proteomes" id="UP000060043"/>
    </source>
</evidence>
<evidence type="ECO:0000256" key="2">
    <source>
        <dbReference type="PIRSR" id="PIRSR001365-2"/>
    </source>
</evidence>
<dbReference type="PIRSF" id="PIRSF001365">
    <property type="entry name" value="DHDPS"/>
    <property type="match status" value="1"/>
</dbReference>
<evidence type="ECO:0000256" key="1">
    <source>
        <dbReference type="PIRSR" id="PIRSR001365-1"/>
    </source>
</evidence>
<feature type="active site" description="Schiff-base intermediate with substrate" evidence="1">
    <location>
        <position position="155"/>
    </location>
</feature>
<evidence type="ECO:0000313" key="4">
    <source>
        <dbReference type="EMBL" id="ALU32180.1"/>
    </source>
</evidence>
<proteinExistence type="predicted"/>
<dbReference type="PaxDb" id="1435377-SUSAZ_00815"/>
<dbReference type="PANTHER" id="PTHR42849:SF1">
    <property type="entry name" value="N-ACETYLNEURAMINATE LYASE"/>
    <property type="match status" value="1"/>
</dbReference>
<evidence type="ECO:0000313" key="6">
    <source>
        <dbReference type="Proteomes" id="UP000065473"/>
    </source>
</evidence>
<dbReference type="GO" id="GO:0008747">
    <property type="term" value="F:N-acetylneuraminate lyase activity"/>
    <property type="evidence" value="ECO:0007669"/>
    <property type="project" value="TreeGrafter"/>
</dbReference>
<dbReference type="PANTHER" id="PTHR42849">
    <property type="entry name" value="N-ACETYLNEURAMINATE LYASE"/>
    <property type="match status" value="1"/>
</dbReference>
<dbReference type="EMBL" id="CP013694">
    <property type="protein sequence ID" value="ALU29451.1"/>
    <property type="molecule type" value="Genomic_DNA"/>
</dbReference>
<dbReference type="CDD" id="cd00408">
    <property type="entry name" value="DHDPS-like"/>
    <property type="match status" value="1"/>
</dbReference>